<evidence type="ECO:0008006" key="3">
    <source>
        <dbReference type="Google" id="ProtNLM"/>
    </source>
</evidence>
<dbReference type="Proteomes" id="UP000188929">
    <property type="component" value="Unassembled WGS sequence"/>
</dbReference>
<reference evidence="2" key="1">
    <citation type="submission" date="2016-10" db="EMBL/GenBank/DDBJ databases">
        <title>Frankia sp. NRRL B-16386 Genome sequencing.</title>
        <authorList>
            <person name="Ghodhbane-Gtari F."/>
            <person name="Swanson E."/>
            <person name="Gueddou A."/>
            <person name="Hezbri K."/>
            <person name="Ktari K."/>
            <person name="Nouioui I."/>
            <person name="Morris K."/>
            <person name="Simpson S."/>
            <person name="Abebe-Akele F."/>
            <person name="Thomas K."/>
            <person name="Gtari M."/>
            <person name="Tisa L.S."/>
        </authorList>
    </citation>
    <scope>NUCLEOTIDE SEQUENCE [LARGE SCALE GENOMIC DNA]</scope>
    <source>
        <strain evidence="2">NRRL B-16386</strain>
    </source>
</reference>
<name>A0A1V2I798_9ACTN</name>
<dbReference type="RefSeq" id="WP_076818938.1">
    <property type="nucleotide sequence ID" value="NZ_MOMC01000044.1"/>
</dbReference>
<evidence type="ECO:0000313" key="1">
    <source>
        <dbReference type="EMBL" id="ONH27768.1"/>
    </source>
</evidence>
<dbReference type="InterPro" id="IPR034904">
    <property type="entry name" value="FSCA_dom_sf"/>
</dbReference>
<proteinExistence type="predicted"/>
<sequence length="196" mass="20154">MDDVPREPANAREPGSRLDDAAVRERLTLLDGLLEQVERTPGPAAQAALDAVATLLEVYGEALARAAAHAARAPDVRDALTADELLAHLLVLHGVHPDPVERRARRALEALGPELATVGAEVELLGIDGGVATVAMRGEGGCGAAATKDAVAAAVRDALQAVAPELSEVRVDVAAKQTLVPVDSLLRGPATLGSAR</sequence>
<dbReference type="SUPFAM" id="SSF117916">
    <property type="entry name" value="Fe-S cluster assembly (FSCA) domain-like"/>
    <property type="match status" value="1"/>
</dbReference>
<protein>
    <recommendedName>
        <fullName evidence="3">NIF system FeS cluster assembly NifU C-terminal domain-containing protein</fullName>
    </recommendedName>
</protein>
<dbReference type="Gene3D" id="3.30.300.130">
    <property type="entry name" value="Fe-S cluster assembly (FSCA)"/>
    <property type="match status" value="1"/>
</dbReference>
<comment type="caution">
    <text evidence="1">The sequence shown here is derived from an EMBL/GenBank/DDBJ whole genome shotgun (WGS) entry which is preliminary data.</text>
</comment>
<dbReference type="STRING" id="1834516.BL253_21255"/>
<dbReference type="EMBL" id="MOMC01000044">
    <property type="protein sequence ID" value="ONH27768.1"/>
    <property type="molecule type" value="Genomic_DNA"/>
</dbReference>
<dbReference type="AlphaFoldDB" id="A0A1V2I798"/>
<evidence type="ECO:0000313" key="2">
    <source>
        <dbReference type="Proteomes" id="UP000188929"/>
    </source>
</evidence>
<organism evidence="1 2">
    <name type="scientific">Pseudofrankia asymbiotica</name>
    <dbReference type="NCBI Taxonomy" id="1834516"/>
    <lineage>
        <taxon>Bacteria</taxon>
        <taxon>Bacillati</taxon>
        <taxon>Actinomycetota</taxon>
        <taxon>Actinomycetes</taxon>
        <taxon>Frankiales</taxon>
        <taxon>Frankiaceae</taxon>
        <taxon>Pseudofrankia</taxon>
    </lineage>
</organism>
<accession>A0A1V2I798</accession>
<keyword evidence="2" id="KW-1185">Reference proteome</keyword>
<dbReference type="OrthoDB" id="9798220at2"/>
<gene>
    <name evidence="1" type="ORF">BL253_21255</name>
</gene>